<dbReference type="Proteomes" id="UP001153636">
    <property type="component" value="Chromosome 4"/>
</dbReference>
<evidence type="ECO:0000313" key="1">
    <source>
        <dbReference type="EMBL" id="CAH1109860.1"/>
    </source>
</evidence>
<organism evidence="1 2">
    <name type="scientific">Psylliodes chrysocephalus</name>
    <dbReference type="NCBI Taxonomy" id="3402493"/>
    <lineage>
        <taxon>Eukaryota</taxon>
        <taxon>Metazoa</taxon>
        <taxon>Ecdysozoa</taxon>
        <taxon>Arthropoda</taxon>
        <taxon>Hexapoda</taxon>
        <taxon>Insecta</taxon>
        <taxon>Pterygota</taxon>
        <taxon>Neoptera</taxon>
        <taxon>Endopterygota</taxon>
        <taxon>Coleoptera</taxon>
        <taxon>Polyphaga</taxon>
        <taxon>Cucujiformia</taxon>
        <taxon>Chrysomeloidea</taxon>
        <taxon>Chrysomelidae</taxon>
        <taxon>Galerucinae</taxon>
        <taxon>Alticini</taxon>
        <taxon>Psylliodes</taxon>
    </lineage>
</organism>
<proteinExistence type="predicted"/>
<sequence>MQDGWSSIKNDSIIVTSIHIGEHSILINEKKNDLYCSEIAKENIEYIKETYNKDIFAICIDNETKMVNMKDILKETYPNLLTYGCSSHLMNLLEKEVTPKIATKHIIEIHKYFRNKHLPHGWLKKRSNALATQ</sequence>
<dbReference type="OrthoDB" id="6777440at2759"/>
<dbReference type="AlphaFoldDB" id="A0A9P0D0K4"/>
<keyword evidence="2" id="KW-1185">Reference proteome</keyword>
<evidence type="ECO:0000313" key="2">
    <source>
        <dbReference type="Proteomes" id="UP001153636"/>
    </source>
</evidence>
<name>A0A9P0D0K4_9CUCU</name>
<dbReference type="EMBL" id="OV651816">
    <property type="protein sequence ID" value="CAH1109860.1"/>
    <property type="molecule type" value="Genomic_DNA"/>
</dbReference>
<accession>A0A9P0D0K4</accession>
<gene>
    <name evidence="1" type="ORF">PSYICH_LOCUS10064</name>
</gene>
<reference evidence="1" key="1">
    <citation type="submission" date="2022-01" db="EMBL/GenBank/DDBJ databases">
        <authorList>
            <person name="King R."/>
        </authorList>
    </citation>
    <scope>NUCLEOTIDE SEQUENCE</scope>
</reference>
<protein>
    <recommendedName>
        <fullName evidence="3">DUF659 domain-containing protein</fullName>
    </recommendedName>
</protein>
<evidence type="ECO:0008006" key="3">
    <source>
        <dbReference type="Google" id="ProtNLM"/>
    </source>
</evidence>